<reference evidence="5 6" key="1">
    <citation type="journal article" date="2018" name="BMC Genomics">
        <title>Comparative genome analyses reveal sequence features reflecting distinct modes of host-adaptation between dicot and monocot powdery mildew.</title>
        <authorList>
            <person name="Wu Y."/>
            <person name="Ma X."/>
            <person name="Pan Z."/>
            <person name="Kale S.D."/>
            <person name="Song Y."/>
            <person name="King H."/>
            <person name="Zhang Q."/>
            <person name="Presley C."/>
            <person name="Deng X."/>
            <person name="Wei C.I."/>
            <person name="Xiao S."/>
        </authorList>
    </citation>
    <scope>NUCLEOTIDE SEQUENCE [LARGE SCALE GENOMIC DNA]</scope>
    <source>
        <strain evidence="5">UMSG3</strain>
    </source>
</reference>
<keyword evidence="4" id="KW-0949">S-adenosyl-L-methionine</keyword>
<accession>A0A420IKZ5</accession>
<gene>
    <name evidence="5" type="ORF">GcM3_085021</name>
</gene>
<protein>
    <submittedName>
        <fullName evidence="5">ERF1 methyltransferase catalytic subunit MTQ2</fullName>
    </submittedName>
</protein>
<dbReference type="PANTHER" id="PTHR45875">
    <property type="entry name" value="METHYLTRANSFERASE N6AMT1"/>
    <property type="match status" value="1"/>
</dbReference>
<evidence type="ECO:0000256" key="4">
    <source>
        <dbReference type="ARBA" id="ARBA00022691"/>
    </source>
</evidence>
<dbReference type="PANTHER" id="PTHR45875:SF1">
    <property type="entry name" value="METHYLTRANSFERASE N6AMT1"/>
    <property type="match status" value="1"/>
</dbReference>
<dbReference type="EMBL" id="MCBQ01008599">
    <property type="protein sequence ID" value="RKF75219.1"/>
    <property type="molecule type" value="Genomic_DNA"/>
</dbReference>
<evidence type="ECO:0000256" key="3">
    <source>
        <dbReference type="ARBA" id="ARBA00022679"/>
    </source>
</evidence>
<proteinExistence type="inferred from homology"/>
<comment type="similarity">
    <text evidence="1">Belongs to the eukaryotic/archaeal PrmC-related family.</text>
</comment>
<dbReference type="STRING" id="62708.A0A420IKZ5"/>
<dbReference type="GO" id="GO:0008757">
    <property type="term" value="F:S-adenosylmethionine-dependent methyltransferase activity"/>
    <property type="evidence" value="ECO:0007669"/>
    <property type="project" value="TreeGrafter"/>
</dbReference>
<dbReference type="InterPro" id="IPR002052">
    <property type="entry name" value="DNA_methylase_N6_adenine_CS"/>
</dbReference>
<name>A0A420IKZ5_9PEZI</name>
<evidence type="ECO:0000256" key="2">
    <source>
        <dbReference type="ARBA" id="ARBA00022603"/>
    </source>
</evidence>
<dbReference type="PROSITE" id="PS00092">
    <property type="entry name" value="N6_MTASE"/>
    <property type="match status" value="1"/>
</dbReference>
<evidence type="ECO:0000256" key="1">
    <source>
        <dbReference type="ARBA" id="ARBA00006149"/>
    </source>
</evidence>
<sequence>MLPTPSTSHVPYEKVYEPAEDSFLLLDTLSSDKEKAFLKNRFRHHQKDDGTANCRSPLIIEVGSGSGVVISFIHAHCETILGRSDVLTAGIDININACRVTEMTVRIAEEERRQLMPAAHGFYIGSILGDLTGFLKPNQVDVLIFNPPYVPTSKLPKMPTLDDVDSSNDGDSHLLSLSYAGGIDGMETTNRLLKTLPDILSSRYGCAYVLLCAQNKPEAVKESVRKMGSEWRVETVGTSGKKAGWEKLQIIRIWRD</sequence>
<dbReference type="GO" id="GO:0003676">
    <property type="term" value="F:nucleic acid binding"/>
    <property type="evidence" value="ECO:0007669"/>
    <property type="project" value="InterPro"/>
</dbReference>
<keyword evidence="3 5" id="KW-0808">Transferase</keyword>
<keyword evidence="2 5" id="KW-0489">Methyltransferase</keyword>
<dbReference type="AlphaFoldDB" id="A0A420IKZ5"/>
<dbReference type="FunFam" id="3.40.50.150:FF:000274">
    <property type="entry name" value="ERF1 methyltransferase catalytic subunit MTQ2"/>
    <property type="match status" value="1"/>
</dbReference>
<dbReference type="InterPro" id="IPR029063">
    <property type="entry name" value="SAM-dependent_MTases_sf"/>
</dbReference>
<dbReference type="InterPro" id="IPR052190">
    <property type="entry name" value="Euk-Arch_PrmC-MTase"/>
</dbReference>
<dbReference type="GO" id="GO:0008276">
    <property type="term" value="F:protein methyltransferase activity"/>
    <property type="evidence" value="ECO:0007669"/>
    <property type="project" value="TreeGrafter"/>
</dbReference>
<dbReference type="GO" id="GO:0035657">
    <property type="term" value="C:eRF1 methyltransferase complex"/>
    <property type="evidence" value="ECO:0007669"/>
    <property type="project" value="TreeGrafter"/>
</dbReference>
<dbReference type="Proteomes" id="UP000283383">
    <property type="component" value="Unassembled WGS sequence"/>
</dbReference>
<evidence type="ECO:0000313" key="6">
    <source>
        <dbReference type="Proteomes" id="UP000283383"/>
    </source>
</evidence>
<organism evidence="5 6">
    <name type="scientific">Golovinomyces cichoracearum</name>
    <dbReference type="NCBI Taxonomy" id="62708"/>
    <lineage>
        <taxon>Eukaryota</taxon>
        <taxon>Fungi</taxon>
        <taxon>Dikarya</taxon>
        <taxon>Ascomycota</taxon>
        <taxon>Pezizomycotina</taxon>
        <taxon>Leotiomycetes</taxon>
        <taxon>Erysiphales</taxon>
        <taxon>Erysiphaceae</taxon>
        <taxon>Golovinomyces</taxon>
    </lineage>
</organism>
<dbReference type="Gene3D" id="3.40.50.150">
    <property type="entry name" value="Vaccinia Virus protein VP39"/>
    <property type="match status" value="1"/>
</dbReference>
<keyword evidence="6" id="KW-1185">Reference proteome</keyword>
<evidence type="ECO:0000313" key="5">
    <source>
        <dbReference type="EMBL" id="RKF75219.1"/>
    </source>
</evidence>
<dbReference type="GO" id="GO:0032259">
    <property type="term" value="P:methylation"/>
    <property type="evidence" value="ECO:0007669"/>
    <property type="project" value="UniProtKB-KW"/>
</dbReference>
<dbReference type="SUPFAM" id="SSF53335">
    <property type="entry name" value="S-adenosyl-L-methionine-dependent methyltransferases"/>
    <property type="match status" value="1"/>
</dbReference>
<comment type="caution">
    <text evidence="5">The sequence shown here is derived from an EMBL/GenBank/DDBJ whole genome shotgun (WGS) entry which is preliminary data.</text>
</comment>